<evidence type="ECO:0000313" key="1">
    <source>
        <dbReference type="EMBL" id="QXM23868.1"/>
    </source>
</evidence>
<evidence type="ECO:0000313" key="2">
    <source>
        <dbReference type="Proteomes" id="UP000694001"/>
    </source>
</evidence>
<sequence length="46" mass="4719">MGCFGILAGLALLIGLAFRGWTVLLLAPAEARPTCGSPPKPALTPR</sequence>
<dbReference type="AlphaFoldDB" id="A0A975U1X4"/>
<protein>
    <submittedName>
        <fullName evidence="1">Uncharacterized protein</fullName>
    </submittedName>
</protein>
<dbReference type="RefSeq" id="WP_218284797.1">
    <property type="nucleotide sequence ID" value="NZ_CP076448.1"/>
</dbReference>
<dbReference type="KEGG" id="elio:KO353_11235"/>
<proteinExistence type="predicted"/>
<reference evidence="1" key="1">
    <citation type="submission" date="2021-06" db="EMBL/GenBank/DDBJ databases">
        <title>Elioraea tepida, sp. nov., a moderately thermophilic aerobic anoxygenic phototrophic bacterium isolated from an alkaline siliceous hot spring mat community in Yellowstone National Park, WY, USA.</title>
        <authorList>
            <person name="Saini M.K."/>
            <person name="Yoshida S."/>
            <person name="Sebastian A."/>
            <person name="Hirose S."/>
            <person name="Hara E."/>
            <person name="Tamaki H."/>
            <person name="Soulier N.T."/>
            <person name="Albert I."/>
            <person name="Hanada S."/>
            <person name="Bryant D.A."/>
            <person name="Tank M."/>
        </authorList>
    </citation>
    <scope>NUCLEOTIDE SEQUENCE</scope>
    <source>
        <strain evidence="1">MS-P2</strain>
    </source>
</reference>
<accession>A0A975U1X4</accession>
<organism evidence="1 2">
    <name type="scientific">Elioraea tepida</name>
    <dbReference type="NCBI Taxonomy" id="2843330"/>
    <lineage>
        <taxon>Bacteria</taxon>
        <taxon>Pseudomonadati</taxon>
        <taxon>Pseudomonadota</taxon>
        <taxon>Alphaproteobacteria</taxon>
        <taxon>Acetobacterales</taxon>
        <taxon>Elioraeaceae</taxon>
        <taxon>Elioraea</taxon>
    </lineage>
</organism>
<dbReference type="EMBL" id="CP076448">
    <property type="protein sequence ID" value="QXM23868.1"/>
    <property type="molecule type" value="Genomic_DNA"/>
</dbReference>
<dbReference type="Proteomes" id="UP000694001">
    <property type="component" value="Chromosome"/>
</dbReference>
<name>A0A975U1X4_9PROT</name>
<gene>
    <name evidence="1" type="ORF">KO353_11235</name>
</gene>
<keyword evidence="2" id="KW-1185">Reference proteome</keyword>